<dbReference type="EMBL" id="JBBPBN010000132">
    <property type="protein sequence ID" value="KAK8976463.1"/>
    <property type="molecule type" value="Genomic_DNA"/>
</dbReference>
<evidence type="ECO:0000256" key="2">
    <source>
        <dbReference type="SAM" id="MobiDB-lite"/>
    </source>
</evidence>
<feature type="region of interest" description="Disordered" evidence="2">
    <location>
        <begin position="479"/>
        <end position="507"/>
    </location>
</feature>
<dbReference type="Pfam" id="PF12146">
    <property type="entry name" value="Hydrolase_4"/>
    <property type="match status" value="1"/>
</dbReference>
<organism evidence="5 6">
    <name type="scientific">Hibiscus sabdariffa</name>
    <name type="common">roselle</name>
    <dbReference type="NCBI Taxonomy" id="183260"/>
    <lineage>
        <taxon>Eukaryota</taxon>
        <taxon>Viridiplantae</taxon>
        <taxon>Streptophyta</taxon>
        <taxon>Embryophyta</taxon>
        <taxon>Tracheophyta</taxon>
        <taxon>Spermatophyta</taxon>
        <taxon>Magnoliopsida</taxon>
        <taxon>eudicotyledons</taxon>
        <taxon>Gunneridae</taxon>
        <taxon>Pentapetalae</taxon>
        <taxon>rosids</taxon>
        <taxon>malvids</taxon>
        <taxon>Malvales</taxon>
        <taxon>Malvaceae</taxon>
        <taxon>Malvoideae</taxon>
        <taxon>Hibiscus</taxon>
    </lineage>
</organism>
<feature type="transmembrane region" description="Helical" evidence="3">
    <location>
        <begin position="143"/>
        <end position="164"/>
    </location>
</feature>
<dbReference type="Proteomes" id="UP001396334">
    <property type="component" value="Unassembled WGS sequence"/>
</dbReference>
<gene>
    <name evidence="5" type="ORF">V6N11_013876</name>
</gene>
<keyword evidence="3" id="KW-0812">Transmembrane</keyword>
<evidence type="ECO:0000256" key="3">
    <source>
        <dbReference type="SAM" id="Phobius"/>
    </source>
</evidence>
<protein>
    <recommendedName>
        <fullName evidence="4">Serine aminopeptidase S33 domain-containing protein</fullName>
    </recommendedName>
</protein>
<dbReference type="InterPro" id="IPR050960">
    <property type="entry name" value="AB_hydrolase_4_sf"/>
</dbReference>
<comment type="similarity">
    <text evidence="1">Belongs to the AB hydrolase superfamily. AB hydrolase 4 family.</text>
</comment>
<feature type="compositionally biased region" description="Low complexity" evidence="2">
    <location>
        <begin position="490"/>
        <end position="504"/>
    </location>
</feature>
<accession>A0ABR2NK21</accession>
<reference evidence="5 6" key="1">
    <citation type="journal article" date="2024" name="G3 (Bethesda)">
        <title>Genome assembly of Hibiscus sabdariffa L. provides insights into metabolisms of medicinal natural products.</title>
        <authorList>
            <person name="Kim T."/>
        </authorList>
    </citation>
    <scope>NUCLEOTIDE SEQUENCE [LARGE SCALE GENOMIC DNA]</scope>
    <source>
        <strain evidence="5">TK-2024</strain>
        <tissue evidence="5">Old leaves</tissue>
    </source>
</reference>
<comment type="caution">
    <text evidence="5">The sequence shown here is derived from an EMBL/GenBank/DDBJ whole genome shotgun (WGS) entry which is preliminary data.</text>
</comment>
<evidence type="ECO:0000313" key="6">
    <source>
        <dbReference type="Proteomes" id="UP001396334"/>
    </source>
</evidence>
<feature type="transmembrane region" description="Helical" evidence="3">
    <location>
        <begin position="20"/>
        <end position="49"/>
    </location>
</feature>
<dbReference type="SUPFAM" id="SSF53474">
    <property type="entry name" value="alpha/beta-Hydrolases"/>
    <property type="match status" value="1"/>
</dbReference>
<sequence>MTIDCEALAENPSVASPYDLLFQALVLIPISHYFFLALFTSLAFLYSFLEIHFLHHLRTLFRGDPVTLTYNSSSNLCQSLVANCTILRGRYSATPWLSSPHLQTAFLSLFGRAPPVSYRRELFLALDGGTIVLDWLTYSDGQYFIFLLLVLYGLIFNVICIKVAEGSCLIDNSAAVKHDKTPIVIVIPGLTSDSSSAYVKHLAFNMAKNGWNVVVSNHRGLGGVSLTSDCFYNAGWTEDLRKIIDHIHCEYPEAPLFAVGTSIGANILVKYLGEDKTNTHLVGAAAICSPWDLLMCDRFINRRPAQKIYDRVLTLGLQGYAQLHKSILSRLADWEHIEKSSSVREFDNHATRVLGKFETVDTFYRRSSSINHVEHVSVPLLCISAFDDPVCTSEAIPWDECRVNENIILATTQHGGHLAFYEGVTASSLWWIRAVLEFFGVLSTNPFIKGRRKGPVQCSIDEGADVNVMGDGPVTATATATADETRDTLSEASSSPNENEQPSNVAVQGRIDKLSRRSGKSIWLLAYIAIITTWPFLVSLLSLLRRRFKTFTLFRK</sequence>
<keyword evidence="3" id="KW-0472">Membrane</keyword>
<dbReference type="PANTHER" id="PTHR10794:SF82">
    <property type="entry name" value="ALPHA_BETA-HYDROLASES SUPERFAMILY PROTEIN"/>
    <property type="match status" value="1"/>
</dbReference>
<proteinExistence type="inferred from homology"/>
<evidence type="ECO:0000259" key="4">
    <source>
        <dbReference type="Pfam" id="PF12146"/>
    </source>
</evidence>
<dbReference type="InterPro" id="IPR029058">
    <property type="entry name" value="AB_hydrolase_fold"/>
</dbReference>
<dbReference type="Gene3D" id="3.40.50.1820">
    <property type="entry name" value="alpha/beta hydrolase"/>
    <property type="match status" value="1"/>
</dbReference>
<feature type="domain" description="Serine aminopeptidase S33" evidence="4">
    <location>
        <begin position="182"/>
        <end position="395"/>
    </location>
</feature>
<evidence type="ECO:0000256" key="1">
    <source>
        <dbReference type="ARBA" id="ARBA00010884"/>
    </source>
</evidence>
<evidence type="ECO:0000313" key="5">
    <source>
        <dbReference type="EMBL" id="KAK8976463.1"/>
    </source>
</evidence>
<keyword evidence="6" id="KW-1185">Reference proteome</keyword>
<keyword evidence="3" id="KW-1133">Transmembrane helix</keyword>
<dbReference type="PANTHER" id="PTHR10794">
    <property type="entry name" value="ABHYDROLASE DOMAIN-CONTAINING PROTEIN"/>
    <property type="match status" value="1"/>
</dbReference>
<dbReference type="InterPro" id="IPR022742">
    <property type="entry name" value="Hydrolase_4"/>
</dbReference>
<name>A0ABR2NK21_9ROSI</name>
<feature type="transmembrane region" description="Helical" evidence="3">
    <location>
        <begin position="522"/>
        <end position="544"/>
    </location>
</feature>